<dbReference type="EnsemblPlants" id="AVESA.00010b.r2.4AG0579300.1">
    <property type="protein sequence ID" value="AVESA.00010b.r2.4AG0579300.1.CDS"/>
    <property type="gene ID" value="AVESA.00010b.r2.4AG0579300"/>
</dbReference>
<protein>
    <submittedName>
        <fullName evidence="1">Uncharacterized protein</fullName>
    </submittedName>
</protein>
<organism evidence="1 2">
    <name type="scientific">Avena sativa</name>
    <name type="common">Oat</name>
    <dbReference type="NCBI Taxonomy" id="4498"/>
    <lineage>
        <taxon>Eukaryota</taxon>
        <taxon>Viridiplantae</taxon>
        <taxon>Streptophyta</taxon>
        <taxon>Embryophyta</taxon>
        <taxon>Tracheophyta</taxon>
        <taxon>Spermatophyta</taxon>
        <taxon>Magnoliopsida</taxon>
        <taxon>Liliopsida</taxon>
        <taxon>Poales</taxon>
        <taxon>Poaceae</taxon>
        <taxon>BOP clade</taxon>
        <taxon>Pooideae</taxon>
        <taxon>Poodae</taxon>
        <taxon>Poeae</taxon>
        <taxon>Poeae Chloroplast Group 1 (Aveneae type)</taxon>
        <taxon>Aveninae</taxon>
        <taxon>Avena</taxon>
    </lineage>
</organism>
<evidence type="ECO:0000313" key="2">
    <source>
        <dbReference type="Proteomes" id="UP001732700"/>
    </source>
</evidence>
<reference evidence="1" key="2">
    <citation type="submission" date="2025-09" db="UniProtKB">
        <authorList>
            <consortium name="EnsemblPlants"/>
        </authorList>
    </citation>
    <scope>IDENTIFICATION</scope>
</reference>
<evidence type="ECO:0000313" key="1">
    <source>
        <dbReference type="EnsemblPlants" id="AVESA.00010b.r2.4AG0579300.1.CDS"/>
    </source>
</evidence>
<proteinExistence type="predicted"/>
<dbReference type="Proteomes" id="UP001732700">
    <property type="component" value="Chromosome 4A"/>
</dbReference>
<accession>A0ACD5W711</accession>
<reference evidence="1" key="1">
    <citation type="submission" date="2021-05" db="EMBL/GenBank/DDBJ databases">
        <authorList>
            <person name="Scholz U."/>
            <person name="Mascher M."/>
            <person name="Fiebig A."/>
        </authorList>
    </citation>
    <scope>NUCLEOTIDE SEQUENCE [LARGE SCALE GENOMIC DNA]</scope>
</reference>
<keyword evidence="2" id="KW-1185">Reference proteome</keyword>
<sequence length="127" mass="14178">MDPHRLNYPAAADNAEPEDWDNDDFVIPSLSIEESDHGDWEVSQASAPQPPPKQQPTKDTENIYLGPHGAAPSRGKKQEESSARSGHREKNIKVKEADHKVSATGRDNKGSFTRDFHRYNNAGHHVK</sequence>
<name>A0ACD5W711_AVESA</name>